<feature type="region of interest" description="Disordered" evidence="1">
    <location>
        <begin position="197"/>
        <end position="285"/>
    </location>
</feature>
<feature type="compositionally biased region" description="Low complexity" evidence="1">
    <location>
        <begin position="216"/>
        <end position="238"/>
    </location>
</feature>
<dbReference type="eggNOG" id="KOG4430">
    <property type="taxonomic scope" value="Eukaryota"/>
</dbReference>
<dbReference type="GO" id="GO:0006355">
    <property type="term" value="P:regulation of DNA-templated transcription"/>
    <property type="evidence" value="ECO:0007669"/>
    <property type="project" value="EnsemblMetazoa"/>
</dbReference>
<organism evidence="3">
    <name type="scientific">Drosophila grimshawi</name>
    <name type="common">Hawaiian fruit fly</name>
    <name type="synonym">Idiomyia grimshawi</name>
    <dbReference type="NCBI Taxonomy" id="7222"/>
    <lineage>
        <taxon>Eukaryota</taxon>
        <taxon>Metazoa</taxon>
        <taxon>Ecdysozoa</taxon>
        <taxon>Arthropoda</taxon>
        <taxon>Hexapoda</taxon>
        <taxon>Insecta</taxon>
        <taxon>Pterygota</taxon>
        <taxon>Neoptera</taxon>
        <taxon>Endopterygota</taxon>
        <taxon>Diptera</taxon>
        <taxon>Brachycera</taxon>
        <taxon>Muscomorpha</taxon>
        <taxon>Ephydroidea</taxon>
        <taxon>Drosophilidae</taxon>
        <taxon>Drosophila</taxon>
        <taxon>Hawaiian Drosophila</taxon>
    </lineage>
</organism>
<protein>
    <submittedName>
        <fullName evidence="2">GH17303</fullName>
    </submittedName>
</protein>
<dbReference type="AlphaFoldDB" id="B4JUJ4"/>
<dbReference type="GO" id="GO:0051299">
    <property type="term" value="P:centrosome separation"/>
    <property type="evidence" value="ECO:0007669"/>
    <property type="project" value="EnsemblMetazoa"/>
</dbReference>
<feature type="compositionally biased region" description="Basic residues" evidence="1">
    <location>
        <begin position="197"/>
        <end position="209"/>
    </location>
</feature>
<reference evidence="2 3" key="1">
    <citation type="journal article" date="2007" name="Nature">
        <title>Evolution of genes and genomes on the Drosophila phylogeny.</title>
        <authorList>
            <consortium name="Drosophila 12 Genomes Consortium"/>
            <person name="Clark A.G."/>
            <person name="Eisen M.B."/>
            <person name="Smith D.R."/>
            <person name="Bergman C.M."/>
            <person name="Oliver B."/>
            <person name="Markow T.A."/>
            <person name="Kaufman T.C."/>
            <person name="Kellis M."/>
            <person name="Gelbart W."/>
            <person name="Iyer V.N."/>
            <person name="Pollard D.A."/>
            <person name="Sackton T.B."/>
            <person name="Larracuente A.M."/>
            <person name="Singh N.D."/>
            <person name="Abad J.P."/>
            <person name="Abt D.N."/>
            <person name="Adryan B."/>
            <person name="Aguade M."/>
            <person name="Akashi H."/>
            <person name="Anderson W.W."/>
            <person name="Aquadro C.F."/>
            <person name="Ardell D.H."/>
            <person name="Arguello R."/>
            <person name="Artieri C.G."/>
            <person name="Barbash D.A."/>
            <person name="Barker D."/>
            <person name="Barsanti P."/>
            <person name="Batterham P."/>
            <person name="Batzoglou S."/>
            <person name="Begun D."/>
            <person name="Bhutkar A."/>
            <person name="Blanco E."/>
            <person name="Bosak S.A."/>
            <person name="Bradley R.K."/>
            <person name="Brand A.D."/>
            <person name="Brent M.R."/>
            <person name="Brooks A.N."/>
            <person name="Brown R.H."/>
            <person name="Butlin R.K."/>
            <person name="Caggese C."/>
            <person name="Calvi B.R."/>
            <person name="Bernardo de Carvalho A."/>
            <person name="Caspi A."/>
            <person name="Castrezana S."/>
            <person name="Celniker S.E."/>
            <person name="Chang J.L."/>
            <person name="Chapple C."/>
            <person name="Chatterji S."/>
            <person name="Chinwalla A."/>
            <person name="Civetta A."/>
            <person name="Clifton S.W."/>
            <person name="Comeron J.M."/>
            <person name="Costello J.C."/>
            <person name="Coyne J.A."/>
            <person name="Daub J."/>
            <person name="David R.G."/>
            <person name="Delcher A.L."/>
            <person name="Delehaunty K."/>
            <person name="Do C.B."/>
            <person name="Ebling H."/>
            <person name="Edwards K."/>
            <person name="Eickbush T."/>
            <person name="Evans J.D."/>
            <person name="Filipski A."/>
            <person name="Findeiss S."/>
            <person name="Freyhult E."/>
            <person name="Fulton L."/>
            <person name="Fulton R."/>
            <person name="Garcia A.C."/>
            <person name="Gardiner A."/>
            <person name="Garfield D.A."/>
            <person name="Garvin B.E."/>
            <person name="Gibson G."/>
            <person name="Gilbert D."/>
            <person name="Gnerre S."/>
            <person name="Godfrey J."/>
            <person name="Good R."/>
            <person name="Gotea V."/>
            <person name="Gravely B."/>
            <person name="Greenberg A.J."/>
            <person name="Griffiths-Jones S."/>
            <person name="Gross S."/>
            <person name="Guigo R."/>
            <person name="Gustafson E.A."/>
            <person name="Haerty W."/>
            <person name="Hahn M.W."/>
            <person name="Halligan D.L."/>
            <person name="Halpern A.L."/>
            <person name="Halter G.M."/>
            <person name="Han M.V."/>
            <person name="Heger A."/>
            <person name="Hillier L."/>
            <person name="Hinrichs A.S."/>
            <person name="Holmes I."/>
            <person name="Hoskins R.A."/>
            <person name="Hubisz M.J."/>
            <person name="Hultmark D."/>
            <person name="Huntley M.A."/>
            <person name="Jaffe D.B."/>
            <person name="Jagadeeshan S."/>
            <person name="Jeck W.R."/>
            <person name="Johnson J."/>
            <person name="Jones C.D."/>
            <person name="Jordan W.C."/>
            <person name="Karpen G.H."/>
            <person name="Kataoka E."/>
            <person name="Keightley P.D."/>
            <person name="Kheradpour P."/>
            <person name="Kirkness E.F."/>
            <person name="Koerich L.B."/>
            <person name="Kristiansen K."/>
            <person name="Kudrna D."/>
            <person name="Kulathinal R.J."/>
            <person name="Kumar S."/>
            <person name="Kwok R."/>
            <person name="Lander E."/>
            <person name="Langley C.H."/>
            <person name="Lapoint R."/>
            <person name="Lazzaro B.P."/>
            <person name="Lee S.J."/>
            <person name="Levesque L."/>
            <person name="Li R."/>
            <person name="Lin C.F."/>
            <person name="Lin M.F."/>
            <person name="Lindblad-Toh K."/>
            <person name="Llopart A."/>
            <person name="Long M."/>
            <person name="Low L."/>
            <person name="Lozovsky E."/>
            <person name="Lu J."/>
            <person name="Luo M."/>
            <person name="Machado C.A."/>
            <person name="Makalowski W."/>
            <person name="Marzo M."/>
            <person name="Matsuda M."/>
            <person name="Matzkin L."/>
            <person name="McAllister B."/>
            <person name="McBride C.S."/>
            <person name="McKernan B."/>
            <person name="McKernan K."/>
            <person name="Mendez-Lago M."/>
            <person name="Minx P."/>
            <person name="Mollenhauer M.U."/>
            <person name="Montooth K."/>
            <person name="Mount S.M."/>
            <person name="Mu X."/>
            <person name="Myers E."/>
            <person name="Negre B."/>
            <person name="Newfeld S."/>
            <person name="Nielsen R."/>
            <person name="Noor M.A."/>
            <person name="O'Grady P."/>
            <person name="Pachter L."/>
            <person name="Papaceit M."/>
            <person name="Parisi M.J."/>
            <person name="Parisi M."/>
            <person name="Parts L."/>
            <person name="Pedersen J.S."/>
            <person name="Pesole G."/>
            <person name="Phillippy A.M."/>
            <person name="Ponting C.P."/>
            <person name="Pop M."/>
            <person name="Porcelli D."/>
            <person name="Powell J.R."/>
            <person name="Prohaska S."/>
            <person name="Pruitt K."/>
            <person name="Puig M."/>
            <person name="Quesneville H."/>
            <person name="Ram K.R."/>
            <person name="Rand D."/>
            <person name="Rasmussen M.D."/>
            <person name="Reed L.K."/>
            <person name="Reenan R."/>
            <person name="Reily A."/>
            <person name="Remington K.A."/>
            <person name="Rieger T.T."/>
            <person name="Ritchie M.G."/>
            <person name="Robin C."/>
            <person name="Rogers Y.H."/>
            <person name="Rohde C."/>
            <person name="Rozas J."/>
            <person name="Rubenfield M.J."/>
            <person name="Ruiz A."/>
            <person name="Russo S."/>
            <person name="Salzberg S.L."/>
            <person name="Sanchez-Gracia A."/>
            <person name="Saranga D.J."/>
            <person name="Sato H."/>
            <person name="Schaeffer S.W."/>
            <person name="Schatz M.C."/>
            <person name="Schlenke T."/>
            <person name="Schwartz R."/>
            <person name="Segarra C."/>
            <person name="Singh R.S."/>
            <person name="Sirot L."/>
            <person name="Sirota M."/>
            <person name="Sisneros N.B."/>
            <person name="Smith C.D."/>
            <person name="Smith T.F."/>
            <person name="Spieth J."/>
            <person name="Stage D.E."/>
            <person name="Stark A."/>
            <person name="Stephan W."/>
            <person name="Strausberg R.L."/>
            <person name="Strempel S."/>
            <person name="Sturgill D."/>
            <person name="Sutton G."/>
            <person name="Sutton G.G."/>
            <person name="Tao W."/>
            <person name="Teichmann S."/>
            <person name="Tobari Y.N."/>
            <person name="Tomimura Y."/>
            <person name="Tsolas J.M."/>
            <person name="Valente V.L."/>
            <person name="Venter E."/>
            <person name="Venter J.C."/>
            <person name="Vicario S."/>
            <person name="Vieira F.G."/>
            <person name="Vilella A.J."/>
            <person name="Villasante A."/>
            <person name="Walenz B."/>
            <person name="Wang J."/>
            <person name="Wasserman M."/>
            <person name="Watts T."/>
            <person name="Wilson D."/>
            <person name="Wilson R.K."/>
            <person name="Wing R.A."/>
            <person name="Wolfner M.F."/>
            <person name="Wong A."/>
            <person name="Wong G.K."/>
            <person name="Wu C.I."/>
            <person name="Wu G."/>
            <person name="Yamamoto D."/>
            <person name="Yang H.P."/>
            <person name="Yang S.P."/>
            <person name="Yorke J.A."/>
            <person name="Yoshida K."/>
            <person name="Zdobnov E."/>
            <person name="Zhang P."/>
            <person name="Zhang Y."/>
            <person name="Zimin A.V."/>
            <person name="Baldwin J."/>
            <person name="Abdouelleil A."/>
            <person name="Abdulkadir J."/>
            <person name="Abebe A."/>
            <person name="Abera B."/>
            <person name="Abreu J."/>
            <person name="Acer S.C."/>
            <person name="Aftuck L."/>
            <person name="Alexander A."/>
            <person name="An P."/>
            <person name="Anderson E."/>
            <person name="Anderson S."/>
            <person name="Arachi H."/>
            <person name="Azer M."/>
            <person name="Bachantsang P."/>
            <person name="Barry A."/>
            <person name="Bayul T."/>
            <person name="Berlin A."/>
            <person name="Bessette D."/>
            <person name="Bloom T."/>
            <person name="Blye J."/>
            <person name="Boguslavskiy L."/>
            <person name="Bonnet C."/>
            <person name="Boukhgalter B."/>
            <person name="Bourzgui I."/>
            <person name="Brown A."/>
            <person name="Cahill P."/>
            <person name="Channer S."/>
            <person name="Cheshatsang Y."/>
            <person name="Chuda L."/>
            <person name="Citroen M."/>
            <person name="Collymore A."/>
            <person name="Cooke P."/>
            <person name="Costello M."/>
            <person name="D'Aco K."/>
            <person name="Daza R."/>
            <person name="De Haan G."/>
            <person name="DeGray S."/>
            <person name="DeMaso C."/>
            <person name="Dhargay N."/>
            <person name="Dooley K."/>
            <person name="Dooley E."/>
            <person name="Doricent M."/>
            <person name="Dorje P."/>
            <person name="Dorjee K."/>
            <person name="Dupes A."/>
            <person name="Elong R."/>
            <person name="Falk J."/>
            <person name="Farina A."/>
            <person name="Faro S."/>
            <person name="Ferguson D."/>
            <person name="Fisher S."/>
            <person name="Foley C.D."/>
            <person name="Franke A."/>
            <person name="Friedrich D."/>
            <person name="Gadbois L."/>
            <person name="Gearin G."/>
            <person name="Gearin C.R."/>
            <person name="Giannoukos G."/>
            <person name="Goode T."/>
            <person name="Graham J."/>
            <person name="Grandbois E."/>
            <person name="Grewal S."/>
            <person name="Gyaltsen K."/>
            <person name="Hafez N."/>
            <person name="Hagos B."/>
            <person name="Hall J."/>
            <person name="Henson C."/>
            <person name="Hollinger A."/>
            <person name="Honan T."/>
            <person name="Huard M.D."/>
            <person name="Hughes L."/>
            <person name="Hurhula B."/>
            <person name="Husby M.E."/>
            <person name="Kamat A."/>
            <person name="Kanga B."/>
            <person name="Kashin S."/>
            <person name="Khazanovich D."/>
            <person name="Kisner P."/>
            <person name="Lance K."/>
            <person name="Lara M."/>
            <person name="Lee W."/>
            <person name="Lennon N."/>
            <person name="Letendre F."/>
            <person name="LeVine R."/>
            <person name="Lipovsky A."/>
            <person name="Liu X."/>
            <person name="Liu J."/>
            <person name="Liu S."/>
            <person name="Lokyitsang T."/>
            <person name="Lokyitsang Y."/>
            <person name="Lubonja R."/>
            <person name="Lui A."/>
            <person name="MacDonald P."/>
            <person name="Magnisalis V."/>
            <person name="Maru K."/>
            <person name="Matthews C."/>
            <person name="McCusker W."/>
            <person name="McDonough S."/>
            <person name="Mehta T."/>
            <person name="Meldrim J."/>
            <person name="Meneus L."/>
            <person name="Mihai O."/>
            <person name="Mihalev A."/>
            <person name="Mihova T."/>
            <person name="Mittelman R."/>
            <person name="Mlenga V."/>
            <person name="Montmayeur A."/>
            <person name="Mulrain L."/>
            <person name="Navidi A."/>
            <person name="Naylor J."/>
            <person name="Negash T."/>
            <person name="Nguyen T."/>
            <person name="Nguyen N."/>
            <person name="Nicol R."/>
            <person name="Norbu C."/>
            <person name="Norbu N."/>
            <person name="Novod N."/>
            <person name="O'Neill B."/>
            <person name="Osman S."/>
            <person name="Markiewicz E."/>
            <person name="Oyono O.L."/>
            <person name="Patti C."/>
            <person name="Phunkhang P."/>
            <person name="Pierre F."/>
            <person name="Priest M."/>
            <person name="Raghuraman S."/>
            <person name="Rege F."/>
            <person name="Reyes R."/>
            <person name="Rise C."/>
            <person name="Rogov P."/>
            <person name="Ross K."/>
            <person name="Ryan E."/>
            <person name="Settipalli S."/>
            <person name="Shea T."/>
            <person name="Sherpa N."/>
            <person name="Shi L."/>
            <person name="Shih D."/>
            <person name="Sparrow T."/>
            <person name="Spaulding J."/>
            <person name="Stalker J."/>
            <person name="Stange-Thomann N."/>
            <person name="Stavropoulos S."/>
            <person name="Stone C."/>
            <person name="Strader C."/>
            <person name="Tesfaye S."/>
            <person name="Thomson T."/>
            <person name="Thoulutsang Y."/>
            <person name="Thoulutsang D."/>
            <person name="Topham K."/>
            <person name="Topping I."/>
            <person name="Tsamla T."/>
            <person name="Vassiliev H."/>
            <person name="Vo A."/>
            <person name="Wangchuk T."/>
            <person name="Wangdi T."/>
            <person name="Weiand M."/>
            <person name="Wilkinson J."/>
            <person name="Wilson A."/>
            <person name="Yadav S."/>
            <person name="Young G."/>
            <person name="Yu Q."/>
            <person name="Zembek L."/>
            <person name="Zhong D."/>
            <person name="Zimmer A."/>
            <person name="Zwirko Z."/>
            <person name="Jaffe D.B."/>
            <person name="Alvarez P."/>
            <person name="Brockman W."/>
            <person name="Butler J."/>
            <person name="Chin C."/>
            <person name="Gnerre S."/>
            <person name="Grabherr M."/>
            <person name="Kleber M."/>
            <person name="Mauceli E."/>
            <person name="MacCallum I."/>
        </authorList>
    </citation>
    <scope>NUCLEOTIDE SEQUENCE [LARGE SCALE GENOMIC DNA]</scope>
    <source>
        <strain evidence="3">Tucson 15287-2541.00</strain>
    </source>
</reference>
<dbReference type="GO" id="GO:0005652">
    <property type="term" value="C:nuclear lamina"/>
    <property type="evidence" value="ECO:0007669"/>
    <property type="project" value="EnsemblMetazoa"/>
</dbReference>
<gene>
    <name evidence="2" type="primary">Dgri\GH17303</name>
    <name evidence="2" type="ORF">Dgri_GH17303</name>
</gene>
<dbReference type="EMBL" id="CH916374">
    <property type="protein sequence ID" value="EDV91164.1"/>
    <property type="molecule type" value="Genomic_DNA"/>
</dbReference>
<dbReference type="GO" id="GO:0006511">
    <property type="term" value="P:ubiquitin-dependent protein catabolic process"/>
    <property type="evidence" value="ECO:0007669"/>
    <property type="project" value="EnsemblMetazoa"/>
</dbReference>
<dbReference type="GO" id="GO:0000209">
    <property type="term" value="P:protein polyubiquitination"/>
    <property type="evidence" value="ECO:0007669"/>
    <property type="project" value="EnsemblMetazoa"/>
</dbReference>
<dbReference type="GO" id="GO:0071763">
    <property type="term" value="P:nuclear membrane organization"/>
    <property type="evidence" value="ECO:0007669"/>
    <property type="project" value="EnsemblMetazoa"/>
</dbReference>
<dbReference type="GO" id="GO:0007060">
    <property type="term" value="P:male meiosis chromosome segregation"/>
    <property type="evidence" value="ECO:0007669"/>
    <property type="project" value="EnsemblMetazoa"/>
</dbReference>
<dbReference type="STRING" id="7222.B4JUJ4"/>
<dbReference type="GO" id="GO:0010032">
    <property type="term" value="P:meiotic chromosome condensation"/>
    <property type="evidence" value="ECO:0007669"/>
    <property type="project" value="EnsemblMetazoa"/>
</dbReference>
<feature type="compositionally biased region" description="Low complexity" evidence="1">
    <location>
        <begin position="255"/>
        <end position="276"/>
    </location>
</feature>
<proteinExistence type="predicted"/>
<dbReference type="OMA" id="ICCTATS"/>
<dbReference type="GO" id="GO:0005521">
    <property type="term" value="F:lamin binding"/>
    <property type="evidence" value="ECO:0007669"/>
    <property type="project" value="EnsemblMetazoa"/>
</dbReference>
<dbReference type="GO" id="GO:0005700">
    <property type="term" value="C:polytene chromosome"/>
    <property type="evidence" value="ECO:0007669"/>
    <property type="project" value="EnsemblMetazoa"/>
</dbReference>
<dbReference type="InParanoid" id="B4JUJ4"/>
<evidence type="ECO:0000313" key="3">
    <source>
        <dbReference type="Proteomes" id="UP000001070"/>
    </source>
</evidence>
<evidence type="ECO:0000256" key="1">
    <source>
        <dbReference type="SAM" id="MobiDB-lite"/>
    </source>
</evidence>
<dbReference type="HOGENOM" id="CLU_977492_0_0_1"/>
<dbReference type="GO" id="GO:0061630">
    <property type="term" value="F:ubiquitin protein ligase activity"/>
    <property type="evidence" value="ECO:0007669"/>
    <property type="project" value="EnsemblMetazoa"/>
</dbReference>
<accession>B4JUJ4</accession>
<name>B4JUJ4_DROGR</name>
<dbReference type="OrthoDB" id="365379at2759"/>
<dbReference type="Proteomes" id="UP000001070">
    <property type="component" value="Unassembled WGS sequence"/>
</dbReference>
<sequence length="285" mass="30125">MATDGSELPGIFICCTATSNVGSQTVSTYLSMRRSANEVVEIDDGDAAANAEVAAINDSSNQTGRRQAGASLPISAHIELQSSECSNSSDEDECVFVLARKPPLLRTPELVSLDSNSDSDVVFVDEQKPNSTSPKAAVADATNIEQAATEDAASVGLLASYMVMGPSTSTGVCSSSGKHWKTVLEEARRQDAIRLRTRHPKRNVTRVQHRCLPAETSSSSSSSATNWTTSSDDSSNSDDFNDHGRGDHAQKATCGTQTQDAQATRQRQGGRAAQKQAAKKSDIGA</sequence>
<feature type="compositionally biased region" description="Basic and acidic residues" evidence="1">
    <location>
        <begin position="240"/>
        <end position="250"/>
    </location>
</feature>
<evidence type="ECO:0000313" key="2">
    <source>
        <dbReference type="EMBL" id="EDV91164.1"/>
    </source>
</evidence>
<keyword evidence="3" id="KW-1185">Reference proteome</keyword>